<dbReference type="Gene3D" id="3.40.50.200">
    <property type="entry name" value="Peptidase S8/S53 domain"/>
    <property type="match status" value="1"/>
</dbReference>
<dbReference type="SUPFAM" id="SSF52743">
    <property type="entry name" value="Subtilisin-like"/>
    <property type="match status" value="1"/>
</dbReference>
<dbReference type="EMBL" id="JAZHBM010000001">
    <property type="protein sequence ID" value="MEF3081593.1"/>
    <property type="molecule type" value="Genomic_DNA"/>
</dbReference>
<dbReference type="InterPro" id="IPR034074">
    <property type="entry name" value="Y4bN_pept_dom"/>
</dbReference>
<dbReference type="RefSeq" id="WP_332077326.1">
    <property type="nucleotide sequence ID" value="NZ_JAZHBM010000001.1"/>
</dbReference>
<dbReference type="InterPro" id="IPR036852">
    <property type="entry name" value="Peptidase_S8/S53_dom_sf"/>
</dbReference>
<dbReference type="Proteomes" id="UP001358324">
    <property type="component" value="Unassembled WGS sequence"/>
</dbReference>
<protein>
    <submittedName>
        <fullName evidence="2">S8 family peptidase</fullName>
    </submittedName>
</protein>
<comment type="caution">
    <text evidence="2">The sequence shown here is derived from an EMBL/GenBank/DDBJ whole genome shotgun (WGS) entry which is preliminary data.</text>
</comment>
<dbReference type="CDD" id="cd04847">
    <property type="entry name" value="Peptidases_S8_Subtilisin_like_2"/>
    <property type="match status" value="1"/>
</dbReference>
<keyword evidence="3" id="KW-1185">Reference proteome</keyword>
<sequence>MNIPRRNLLIGHGERLIQDGAWTGSSRKKPEPYSLEQQRSLFVPVLDRLVGLAREAESSLMPRGEVAAKLTIHPQFLAKSYFPASLISASGLRLIGSRATDVTPRRMVRDKELKEMPTATLIVAGTERDYARASQLLQNTQLSIAMIEQVNRLERVEPFAASDRKRGLDLAHFDGWAETLLHASFEDRDIVNAFIERVRQLGGEVDRDRARTVGGLTFVPLHVDAAAAPALIRGIEDFTHLRAIRNMPFLSLDPIDVDASVTRSAEAAPPLPDEPAVDESLRAVIFDGGCTSGLLPWVTAMDAPGVPGTATELAHGQSVSSAFLFGSIGAAQSTLPRPYCNIDHVRVLPSTATDLRVADVIDRIVNTLKSARDAGDPYTLANLSLGPRMPIVDDDPHEWTVRLDDFLSLGDLFMTVAAGNDGVHGPDLGRIQPPADAVNAFAVGACDGHHGRALRAPYSCLGPGRSPGLVKPDAAAFGGAPGAPIRLFDPATGLVQTRLGTSYSAPLALRLASGVRASVAQDIQPIMLHALLISRAQWNSRLHNQTDVGWGILPESVDDILFSAPDEVVVMYQGMIAKGQPIRAAVPLPTGMVTSGRIRIAATFAYRAPVDPAHPVNYTRSGLEVRFQPDSVTSAGFFSGTDFDAEQTLRRDALKWETCRHKEKTFDPTFLTNPSFLIRYQGREEGGNDADTIRDPITGRPLPSAEQPSALPFALVVRMRVPDVDDLGTQVLQQFNVLSEVPLRAEIQI</sequence>
<evidence type="ECO:0000313" key="3">
    <source>
        <dbReference type="Proteomes" id="UP001358324"/>
    </source>
</evidence>
<name>A0ABU7WDM4_9GAMM</name>
<feature type="domain" description="Peptidase S8/S53" evidence="1">
    <location>
        <begin position="342"/>
        <end position="551"/>
    </location>
</feature>
<evidence type="ECO:0000313" key="2">
    <source>
        <dbReference type="EMBL" id="MEF3081593.1"/>
    </source>
</evidence>
<accession>A0ABU7WDM4</accession>
<dbReference type="InterPro" id="IPR000209">
    <property type="entry name" value="Peptidase_S8/S53_dom"/>
</dbReference>
<reference evidence="2 3" key="1">
    <citation type="submission" date="2024-01" db="EMBL/GenBank/DDBJ databases">
        <title>Novel species of the genus Luteimonas isolated from rivers.</title>
        <authorList>
            <person name="Lu H."/>
        </authorList>
    </citation>
    <scope>NUCLEOTIDE SEQUENCE [LARGE SCALE GENOMIC DNA]</scope>
    <source>
        <strain evidence="2 3">SMYT11W</strain>
    </source>
</reference>
<proteinExistence type="predicted"/>
<organism evidence="2 3">
    <name type="scientific">Luteimonas flava</name>
    <dbReference type="NCBI Taxonomy" id="3115822"/>
    <lineage>
        <taxon>Bacteria</taxon>
        <taxon>Pseudomonadati</taxon>
        <taxon>Pseudomonadota</taxon>
        <taxon>Gammaproteobacteria</taxon>
        <taxon>Lysobacterales</taxon>
        <taxon>Lysobacteraceae</taxon>
        <taxon>Luteimonas</taxon>
    </lineage>
</organism>
<evidence type="ECO:0000259" key="1">
    <source>
        <dbReference type="Pfam" id="PF00082"/>
    </source>
</evidence>
<dbReference type="Pfam" id="PF00082">
    <property type="entry name" value="Peptidase_S8"/>
    <property type="match status" value="1"/>
</dbReference>
<gene>
    <name evidence="2" type="ORF">V3391_05125</name>
</gene>